<dbReference type="Proteomes" id="UP001234989">
    <property type="component" value="Chromosome 3"/>
</dbReference>
<reference evidence="1" key="1">
    <citation type="submission" date="2023-08" db="EMBL/GenBank/DDBJ databases">
        <title>A de novo genome assembly of Solanum verrucosum Schlechtendal, a Mexican diploid species geographically isolated from the other diploid A-genome species in potato relatives.</title>
        <authorList>
            <person name="Hosaka K."/>
        </authorList>
    </citation>
    <scope>NUCLEOTIDE SEQUENCE</scope>
    <source>
        <tissue evidence="1">Young leaves</tissue>
    </source>
</reference>
<dbReference type="EMBL" id="CP133614">
    <property type="protein sequence ID" value="WMV18249.1"/>
    <property type="molecule type" value="Genomic_DNA"/>
</dbReference>
<evidence type="ECO:0000313" key="2">
    <source>
        <dbReference type="Proteomes" id="UP001234989"/>
    </source>
</evidence>
<evidence type="ECO:0000313" key="1">
    <source>
        <dbReference type="EMBL" id="WMV18249.1"/>
    </source>
</evidence>
<accession>A0AAF0TGR1</accession>
<dbReference type="AlphaFoldDB" id="A0AAF0TGR1"/>
<sequence>WAFPYSNNPTSKGYNSLILTWNRVNLAALEISLQEISNHIWNYT</sequence>
<organism evidence="1 2">
    <name type="scientific">Solanum verrucosum</name>
    <dbReference type="NCBI Taxonomy" id="315347"/>
    <lineage>
        <taxon>Eukaryota</taxon>
        <taxon>Viridiplantae</taxon>
        <taxon>Streptophyta</taxon>
        <taxon>Embryophyta</taxon>
        <taxon>Tracheophyta</taxon>
        <taxon>Spermatophyta</taxon>
        <taxon>Magnoliopsida</taxon>
        <taxon>eudicotyledons</taxon>
        <taxon>Gunneridae</taxon>
        <taxon>Pentapetalae</taxon>
        <taxon>asterids</taxon>
        <taxon>lamiids</taxon>
        <taxon>Solanales</taxon>
        <taxon>Solanaceae</taxon>
        <taxon>Solanoideae</taxon>
        <taxon>Solaneae</taxon>
        <taxon>Solanum</taxon>
    </lineage>
</organism>
<feature type="non-terminal residue" evidence="1">
    <location>
        <position position="1"/>
    </location>
</feature>
<name>A0AAF0TGR1_SOLVR</name>
<proteinExistence type="predicted"/>
<protein>
    <submittedName>
        <fullName evidence="1">Uncharacterized protein</fullName>
    </submittedName>
</protein>
<keyword evidence="2" id="KW-1185">Reference proteome</keyword>
<gene>
    <name evidence="1" type="ORF">MTR67_011634</name>
</gene>